<dbReference type="InterPro" id="IPR050115">
    <property type="entry name" value="Proteasome_alpha"/>
</dbReference>
<dbReference type="Gene3D" id="3.60.20.10">
    <property type="entry name" value="Glutamine Phosphoribosylpyrophosphate, subunit 1, domain 1"/>
    <property type="match status" value="1"/>
</dbReference>
<keyword evidence="3 4" id="KW-0647">Proteasome</keyword>
<feature type="domain" description="Proteasome alpha-type subunits" evidence="5">
    <location>
        <begin position="11"/>
        <end position="33"/>
    </location>
</feature>
<evidence type="ECO:0000313" key="6">
    <source>
        <dbReference type="EMBL" id="EIJ65381.1"/>
    </source>
</evidence>
<proteinExistence type="inferred from homology"/>
<reference evidence="6 7" key="1">
    <citation type="journal article" date="2012" name="J. Bacteriol.">
        <title>Genome sequence of "Candidatus Nitrosopumilus salaria" BD31, an ammonia-oxidizing archaeon from the San Francisco Bay estuary.</title>
        <authorList>
            <person name="Mosier A.C."/>
            <person name="Allen E.E."/>
            <person name="Kim M."/>
            <person name="Ferriera S."/>
            <person name="Francis C.A."/>
        </authorList>
    </citation>
    <scope>NUCLEOTIDE SEQUENCE [LARGE SCALE GENOMIC DNA]</scope>
    <source>
        <strain evidence="6 7">BD31</strain>
    </source>
</reference>
<evidence type="ECO:0000256" key="4">
    <source>
        <dbReference type="PROSITE-ProRule" id="PRU00808"/>
    </source>
</evidence>
<dbReference type="Pfam" id="PF00227">
    <property type="entry name" value="Proteasome"/>
    <property type="match status" value="1"/>
</dbReference>
<comment type="caution">
    <text evidence="6">The sequence shown here is derived from an EMBL/GenBank/DDBJ whole genome shotgun (WGS) entry which is preliminary data.</text>
</comment>
<dbReference type="SUPFAM" id="SSF56235">
    <property type="entry name" value="N-terminal nucleophile aminohydrolases (Ntn hydrolases)"/>
    <property type="match status" value="1"/>
</dbReference>
<dbReference type="Proteomes" id="UP000003423">
    <property type="component" value="Unassembled WGS sequence"/>
</dbReference>
<dbReference type="GO" id="GO:0004298">
    <property type="term" value="F:threonine-type endopeptidase activity"/>
    <property type="evidence" value="ECO:0007669"/>
    <property type="project" value="InterPro"/>
</dbReference>
<evidence type="ECO:0000256" key="1">
    <source>
        <dbReference type="ARBA" id="ARBA00004496"/>
    </source>
</evidence>
<evidence type="ECO:0000256" key="2">
    <source>
        <dbReference type="ARBA" id="ARBA00022490"/>
    </source>
</evidence>
<dbReference type="Pfam" id="PF10584">
    <property type="entry name" value="Proteasome_A_N"/>
    <property type="match status" value="1"/>
</dbReference>
<dbReference type="SMART" id="SM00948">
    <property type="entry name" value="Proteasome_A_N"/>
    <property type="match status" value="1"/>
</dbReference>
<dbReference type="InterPro" id="IPR023332">
    <property type="entry name" value="Proteasome_alpha-type"/>
</dbReference>
<keyword evidence="2" id="KW-0963">Cytoplasm</keyword>
<gene>
    <name evidence="6" type="ORF">BD31_I1466</name>
</gene>
<evidence type="ECO:0000313" key="7">
    <source>
        <dbReference type="Proteomes" id="UP000003423"/>
    </source>
</evidence>
<keyword evidence="7" id="KW-1185">Reference proteome</keyword>
<accession>I3D0Y8</accession>
<dbReference type="GO" id="GO:0019773">
    <property type="term" value="C:proteasome core complex, alpha-subunit complex"/>
    <property type="evidence" value="ECO:0007669"/>
    <property type="project" value="UniProtKB-UniRule"/>
</dbReference>
<dbReference type="GO" id="GO:0010498">
    <property type="term" value="P:proteasomal protein catabolic process"/>
    <property type="evidence" value="ECO:0007669"/>
    <property type="project" value="UniProtKB-ARBA"/>
</dbReference>
<protein>
    <submittedName>
        <fullName evidence="6">Proteasome endopeptidase complex, alpha subunit</fullName>
    </submittedName>
</protein>
<comment type="similarity">
    <text evidence="4">Belongs to the peptidase T1A family.</text>
</comment>
<name>I3D0Y8_9ARCH</name>
<dbReference type="PANTHER" id="PTHR11599">
    <property type="entry name" value="PROTEASOME SUBUNIT ALPHA/BETA"/>
    <property type="match status" value="1"/>
</dbReference>
<sequence length="248" mass="27414">MNQMLPAQQGYDRAITVFSPDGRLYQVEYAIETVRRGTIAVGIKCKDGIIIAVEEKPRKLQISETAQKIFQIDDHVGVAAAGYIPDARSQVDNARFFSQSNKMIYDEPVEVETIAKHLADQCQQYTQYAGVRPYGVALILGGVVNKTPQLYLTDPSGTYISYDAIAIGSGSDQVTDFLEKTYKSDLSLDDAATLAAGGIYLSSEDKEGTSHIRMAHIKTDTGLYELVSNEQIKKYAKSAQEKYPHDKK</sequence>
<dbReference type="InterPro" id="IPR029055">
    <property type="entry name" value="Ntn_hydrolases_N"/>
</dbReference>
<dbReference type="AlphaFoldDB" id="I3D0Y8"/>
<dbReference type="PATRIC" id="fig|859350.6.peg.1551"/>
<dbReference type="GO" id="GO:0005737">
    <property type="term" value="C:cytoplasm"/>
    <property type="evidence" value="ECO:0007669"/>
    <property type="project" value="UniProtKB-SubCell"/>
</dbReference>
<dbReference type="PROSITE" id="PS51475">
    <property type="entry name" value="PROTEASOME_ALPHA_2"/>
    <property type="match status" value="1"/>
</dbReference>
<dbReference type="InterPro" id="IPR000426">
    <property type="entry name" value="Proteasome_asu_N"/>
</dbReference>
<comment type="subcellular location">
    <subcellularLocation>
        <location evidence="1">Cytoplasm</location>
    </subcellularLocation>
</comment>
<evidence type="ECO:0000259" key="5">
    <source>
        <dbReference type="SMART" id="SM00948"/>
    </source>
</evidence>
<dbReference type="InterPro" id="IPR001353">
    <property type="entry name" value="Proteasome_sua/b"/>
</dbReference>
<evidence type="ECO:0000256" key="3">
    <source>
        <dbReference type="ARBA" id="ARBA00022942"/>
    </source>
</evidence>
<organism evidence="6 7">
    <name type="scientific">Candidatus Nitrosopumilus salarius BD31</name>
    <dbReference type="NCBI Taxonomy" id="859350"/>
    <lineage>
        <taxon>Archaea</taxon>
        <taxon>Nitrososphaerota</taxon>
        <taxon>Nitrososphaeria</taxon>
        <taxon>Nitrosopumilales</taxon>
        <taxon>Nitrosopumilaceae</taxon>
        <taxon>Nitrosopumilus</taxon>
    </lineage>
</organism>
<dbReference type="GO" id="GO:0006511">
    <property type="term" value="P:ubiquitin-dependent protein catabolic process"/>
    <property type="evidence" value="ECO:0007669"/>
    <property type="project" value="InterPro"/>
</dbReference>
<dbReference type="EMBL" id="AEXL02000127">
    <property type="protein sequence ID" value="EIJ65381.1"/>
    <property type="molecule type" value="Genomic_DNA"/>
</dbReference>
<dbReference type="InterPro" id="IPR019982">
    <property type="entry name" value="Proteasome_asu_arc"/>
</dbReference>
<dbReference type="FunFam" id="3.60.20.10:FF:000004">
    <property type="entry name" value="Proteasome subunit alpha type-4"/>
    <property type="match status" value="1"/>
</dbReference>
<dbReference type="NCBIfam" id="NF003075">
    <property type="entry name" value="PRK03996.1"/>
    <property type="match status" value="1"/>
</dbReference>
<dbReference type="NCBIfam" id="TIGR03633">
    <property type="entry name" value="arc_protsome_A"/>
    <property type="match status" value="1"/>
</dbReference>